<protein>
    <submittedName>
        <fullName evidence="1">CLUMA_CG020456, isoform A</fullName>
    </submittedName>
</protein>
<sequence>MMQPNYEAKKLPRSTKKQQKAILKSVLGMKIIKKSIELLCSLKAPNMFLKAFVGWFSPVVRTQFCKRKITMALMVLMCVQWFELSHNFRIYNHRISLQPVFFYLFFRGKKCHNHYLSSYNFCVLVEVIKKVSQFDDYLDDLLNAIVVDTKPVHNYHHYDKLYVKMIITSQFDSEISNASVYLQQYPVNTITSNLVFIREIVYEILKVVIISGNAFLQF</sequence>
<keyword evidence="2" id="KW-1185">Reference proteome</keyword>
<evidence type="ECO:0000313" key="1">
    <source>
        <dbReference type="EMBL" id="CRL07488.1"/>
    </source>
</evidence>
<organism evidence="1 2">
    <name type="scientific">Clunio marinus</name>
    <dbReference type="NCBI Taxonomy" id="568069"/>
    <lineage>
        <taxon>Eukaryota</taxon>
        <taxon>Metazoa</taxon>
        <taxon>Ecdysozoa</taxon>
        <taxon>Arthropoda</taxon>
        <taxon>Hexapoda</taxon>
        <taxon>Insecta</taxon>
        <taxon>Pterygota</taxon>
        <taxon>Neoptera</taxon>
        <taxon>Endopterygota</taxon>
        <taxon>Diptera</taxon>
        <taxon>Nematocera</taxon>
        <taxon>Chironomoidea</taxon>
        <taxon>Chironomidae</taxon>
        <taxon>Clunio</taxon>
    </lineage>
</organism>
<name>A0A1J1J512_9DIPT</name>
<dbReference type="AlphaFoldDB" id="A0A1J1J512"/>
<proteinExistence type="predicted"/>
<dbReference type="EMBL" id="CVRI01000072">
    <property type="protein sequence ID" value="CRL07488.1"/>
    <property type="molecule type" value="Genomic_DNA"/>
</dbReference>
<dbReference type="Proteomes" id="UP000183832">
    <property type="component" value="Unassembled WGS sequence"/>
</dbReference>
<gene>
    <name evidence="1" type="ORF">CLUMA_CG020456</name>
</gene>
<accession>A0A1J1J512</accession>
<evidence type="ECO:0000313" key="2">
    <source>
        <dbReference type="Proteomes" id="UP000183832"/>
    </source>
</evidence>
<reference evidence="1 2" key="1">
    <citation type="submission" date="2015-04" db="EMBL/GenBank/DDBJ databases">
        <authorList>
            <person name="Syromyatnikov M.Y."/>
            <person name="Popov V.N."/>
        </authorList>
    </citation>
    <scope>NUCLEOTIDE SEQUENCE [LARGE SCALE GENOMIC DNA]</scope>
</reference>